<dbReference type="SUPFAM" id="SSF51679">
    <property type="entry name" value="Bacterial luciferase-like"/>
    <property type="match status" value="1"/>
</dbReference>
<comment type="similarity">
    <text evidence="1">To bacterial alkanal monooxygenase alpha and beta chains.</text>
</comment>
<organism evidence="4 5">
    <name type="scientific">Usitatibacter rugosus</name>
    <dbReference type="NCBI Taxonomy" id="2732067"/>
    <lineage>
        <taxon>Bacteria</taxon>
        <taxon>Pseudomonadati</taxon>
        <taxon>Pseudomonadota</taxon>
        <taxon>Betaproteobacteria</taxon>
        <taxon>Nitrosomonadales</taxon>
        <taxon>Usitatibacteraceae</taxon>
        <taxon>Usitatibacter</taxon>
    </lineage>
</organism>
<dbReference type="EMBL" id="CP053069">
    <property type="protein sequence ID" value="QJR10645.1"/>
    <property type="molecule type" value="Genomic_DNA"/>
</dbReference>
<feature type="domain" description="Luciferase-like" evidence="3">
    <location>
        <begin position="11"/>
        <end position="285"/>
    </location>
</feature>
<evidence type="ECO:0000256" key="2">
    <source>
        <dbReference type="ARBA" id="ARBA00074555"/>
    </source>
</evidence>
<dbReference type="KEGG" id="uru:DSM104443_01712"/>
<dbReference type="PANTHER" id="PTHR30137">
    <property type="entry name" value="LUCIFERASE-LIKE MONOOXYGENASE"/>
    <property type="match status" value="1"/>
</dbReference>
<dbReference type="GO" id="GO:0005829">
    <property type="term" value="C:cytosol"/>
    <property type="evidence" value="ECO:0007669"/>
    <property type="project" value="TreeGrafter"/>
</dbReference>
<dbReference type="InterPro" id="IPR011251">
    <property type="entry name" value="Luciferase-like_dom"/>
</dbReference>
<evidence type="ECO:0000313" key="4">
    <source>
        <dbReference type="EMBL" id="QJR10645.1"/>
    </source>
</evidence>
<dbReference type="PANTHER" id="PTHR30137:SF6">
    <property type="entry name" value="LUCIFERASE-LIKE MONOOXYGENASE"/>
    <property type="match status" value="1"/>
</dbReference>
<dbReference type="Pfam" id="PF00296">
    <property type="entry name" value="Bac_luciferase"/>
    <property type="match status" value="1"/>
</dbReference>
<dbReference type="Gene3D" id="3.20.20.30">
    <property type="entry name" value="Luciferase-like domain"/>
    <property type="match status" value="1"/>
</dbReference>
<dbReference type="NCBIfam" id="TIGR03558">
    <property type="entry name" value="oxido_grp_1"/>
    <property type="match status" value="1"/>
</dbReference>
<evidence type="ECO:0000259" key="3">
    <source>
        <dbReference type="Pfam" id="PF00296"/>
    </source>
</evidence>
<keyword evidence="5" id="KW-1185">Reference proteome</keyword>
<dbReference type="RefSeq" id="WP_246232712.1">
    <property type="nucleotide sequence ID" value="NZ_CP053069.1"/>
</dbReference>
<dbReference type="CDD" id="cd00347">
    <property type="entry name" value="Flavin_utilizing_monoxygenases"/>
    <property type="match status" value="1"/>
</dbReference>
<dbReference type="Proteomes" id="UP000501534">
    <property type="component" value="Chromosome"/>
</dbReference>
<evidence type="ECO:0000256" key="1">
    <source>
        <dbReference type="ARBA" id="ARBA00007789"/>
    </source>
</evidence>
<protein>
    <recommendedName>
        <fullName evidence="2">Luciferase-like monooxygenase</fullName>
    </recommendedName>
</protein>
<name>A0A6M4GUG5_9PROT</name>
<dbReference type="GO" id="GO:0016705">
    <property type="term" value="F:oxidoreductase activity, acting on paired donors, with incorporation or reduction of molecular oxygen"/>
    <property type="evidence" value="ECO:0007669"/>
    <property type="project" value="InterPro"/>
</dbReference>
<dbReference type="InterPro" id="IPR036661">
    <property type="entry name" value="Luciferase-like_sf"/>
</dbReference>
<dbReference type="AlphaFoldDB" id="A0A6M4GUG5"/>
<dbReference type="InterPro" id="IPR019949">
    <property type="entry name" value="CmoO-like"/>
</dbReference>
<gene>
    <name evidence="4" type="ORF">DSM104443_01712</name>
</gene>
<evidence type="ECO:0000313" key="5">
    <source>
        <dbReference type="Proteomes" id="UP000501534"/>
    </source>
</evidence>
<reference evidence="4 5" key="1">
    <citation type="submission" date="2020-04" db="EMBL/GenBank/DDBJ databases">
        <title>Usitatibacter rugosus gen. nov., sp. nov. and Usitatibacter palustris sp. nov., novel members of Usitatibacteraceae fam. nov. within the order Nitrosomonadales isolated from soil.</title>
        <authorList>
            <person name="Huber K.J."/>
            <person name="Neumann-Schaal M."/>
            <person name="Geppert A."/>
            <person name="Luckner M."/>
            <person name="Wanner G."/>
            <person name="Overmann J."/>
        </authorList>
    </citation>
    <scope>NUCLEOTIDE SEQUENCE [LARGE SCALE GENOMIC DNA]</scope>
    <source>
        <strain evidence="4 5">0125_3</strain>
    </source>
</reference>
<accession>A0A6M4GUG5</accession>
<dbReference type="FunFam" id="3.20.20.30:FF:000002">
    <property type="entry name" value="LLM class flavin-dependent oxidoreductase"/>
    <property type="match status" value="1"/>
</dbReference>
<dbReference type="InterPro" id="IPR050766">
    <property type="entry name" value="Bact_Lucif_Oxidored"/>
</dbReference>
<proteinExistence type="predicted"/>
<sequence length="322" mass="34952">MPYAQGMGIPQALRNSRELAQRAEAWGYKRYWIAEHHNLDGVASSATVVMMGHIADHTKTIRVGSGGIMLPNHAPLVVAEQVGTLESLHPGRIDLGLGRAPGTDQVTMRALRRGGGRGEEFDVQVAELLSYFDAAQPGQAVKAIPGAGIDVPIWILGSSLYSAHFAAAIGRPYAFASHFAPDDLMEALRVYREEFKPSAALDKPHVMVGVPAIVADTDDQANFLSTSLLQRWLGMIRNRRGPTQPPVESMASLWSAEEQAIVASRLTLLVVGGPQRVGEGLQEIIDATQADELIVVSEFFRFEDRLRSYELLSQCGGNRTSA</sequence>